<gene>
    <name evidence="2" type="ORF">F3Y22_tig00000340pilonHSYRG00341</name>
</gene>
<organism evidence="2 3">
    <name type="scientific">Hibiscus syriacus</name>
    <name type="common">Rose of Sharon</name>
    <dbReference type="NCBI Taxonomy" id="106335"/>
    <lineage>
        <taxon>Eukaryota</taxon>
        <taxon>Viridiplantae</taxon>
        <taxon>Streptophyta</taxon>
        <taxon>Embryophyta</taxon>
        <taxon>Tracheophyta</taxon>
        <taxon>Spermatophyta</taxon>
        <taxon>Magnoliopsida</taxon>
        <taxon>eudicotyledons</taxon>
        <taxon>Gunneridae</taxon>
        <taxon>Pentapetalae</taxon>
        <taxon>rosids</taxon>
        <taxon>malvids</taxon>
        <taxon>Malvales</taxon>
        <taxon>Malvaceae</taxon>
        <taxon>Malvoideae</taxon>
        <taxon>Hibiscus</taxon>
    </lineage>
</organism>
<dbReference type="Gene3D" id="2.40.320.10">
    <property type="entry name" value="Hypothetical Protein Pfu-838710-001"/>
    <property type="match status" value="1"/>
</dbReference>
<feature type="domain" description="CYTH" evidence="1">
    <location>
        <begin position="1"/>
        <end position="199"/>
    </location>
</feature>
<dbReference type="SUPFAM" id="SSF55154">
    <property type="entry name" value="CYTH-like phosphatases"/>
    <property type="match status" value="1"/>
</dbReference>
<dbReference type="CDD" id="cd07374">
    <property type="entry name" value="CYTH-like_Pase"/>
    <property type="match status" value="1"/>
</dbReference>
<evidence type="ECO:0000313" key="3">
    <source>
        <dbReference type="Proteomes" id="UP000436088"/>
    </source>
</evidence>
<evidence type="ECO:0000313" key="2">
    <source>
        <dbReference type="EMBL" id="KAE8735409.1"/>
    </source>
</evidence>
<reference evidence="2" key="1">
    <citation type="submission" date="2019-09" db="EMBL/GenBank/DDBJ databases">
        <title>Draft genome information of white flower Hibiscus syriacus.</title>
        <authorList>
            <person name="Kim Y.-M."/>
        </authorList>
    </citation>
    <scope>NUCLEOTIDE SEQUENCE [LARGE SCALE GENOMIC DNA]</scope>
    <source>
        <strain evidence="2">YM2019G1</strain>
    </source>
</reference>
<comment type="caution">
    <text evidence="2">The sequence shown here is derived from an EMBL/GenBank/DDBJ whole genome shotgun (WGS) entry which is preliminary data.</text>
</comment>
<evidence type="ECO:0000259" key="1">
    <source>
        <dbReference type="PROSITE" id="PS51707"/>
    </source>
</evidence>
<dbReference type="PANTHER" id="PTHR34948">
    <property type="entry name" value="OS08G0299200 PROTEIN"/>
    <property type="match status" value="1"/>
</dbReference>
<dbReference type="AlphaFoldDB" id="A0A6A3D874"/>
<dbReference type="EMBL" id="VEPZ02000032">
    <property type="protein sequence ID" value="KAE8735409.1"/>
    <property type="molecule type" value="Genomic_DNA"/>
</dbReference>
<dbReference type="SMART" id="SM01118">
    <property type="entry name" value="CYTH"/>
    <property type="match status" value="1"/>
</dbReference>
<dbReference type="PANTHER" id="PTHR34948:SF2">
    <property type="entry name" value="TRIPHOSPHATE TUNNEL METALLOENZYME 3"/>
    <property type="match status" value="1"/>
</dbReference>
<name>A0A6A3D874_HIBSY</name>
<dbReference type="Pfam" id="PF01928">
    <property type="entry name" value="CYTH"/>
    <property type="match status" value="1"/>
</dbReference>
<keyword evidence="3" id="KW-1185">Reference proteome</keyword>
<sequence>MEVEVKLRLRDATAHRQLTTVLSPFFIKTLHQQNYFFDTPTNTLSSRLSVLRLSFPDEEAHCDVSLKSKPTLVDGVCRVEKDTEELDLCIARGCVEDTARLAKTESRIVKRVKDEFGVGEEAGFVCLGWFKNKKTVFYWEKLRLEVDETTYDFGTCYEIECENEDPDGVKRLLEEFLKENGIPYSYSNMTKFDVFRSGQLPKGSEFEP</sequence>
<dbReference type="InterPro" id="IPR033469">
    <property type="entry name" value="CYTH-like_dom_sf"/>
</dbReference>
<dbReference type="PROSITE" id="PS51707">
    <property type="entry name" value="CYTH"/>
    <property type="match status" value="1"/>
</dbReference>
<protein>
    <submittedName>
        <fullName evidence="2">Triphosphate tunel metalloenzyme 3</fullName>
    </submittedName>
</protein>
<dbReference type="GO" id="GO:0016462">
    <property type="term" value="F:pyrophosphatase activity"/>
    <property type="evidence" value="ECO:0007669"/>
    <property type="project" value="UniProtKB-ARBA"/>
</dbReference>
<dbReference type="Proteomes" id="UP000436088">
    <property type="component" value="Unassembled WGS sequence"/>
</dbReference>
<dbReference type="InterPro" id="IPR023577">
    <property type="entry name" value="CYTH_domain"/>
</dbReference>
<accession>A0A6A3D874</accession>
<proteinExistence type="predicted"/>